<dbReference type="GO" id="GO:0005739">
    <property type="term" value="C:mitochondrion"/>
    <property type="evidence" value="ECO:0007669"/>
    <property type="project" value="TreeGrafter"/>
</dbReference>
<dbReference type="PANTHER" id="PTHR23407">
    <property type="entry name" value="ATPASE INHIBITOR/5-FORMYLTETRAHYDROFOLATE CYCLO-LIGASE"/>
    <property type="match status" value="1"/>
</dbReference>
<evidence type="ECO:0000256" key="2">
    <source>
        <dbReference type="ARBA" id="ARBA00022741"/>
    </source>
</evidence>
<dbReference type="InterPro" id="IPR002698">
    <property type="entry name" value="FTHF_cligase"/>
</dbReference>
<dbReference type="OMA" id="TTWNICQ"/>
<dbReference type="GO" id="GO:0005524">
    <property type="term" value="F:ATP binding"/>
    <property type="evidence" value="ECO:0007669"/>
    <property type="project" value="UniProtKB-KW"/>
</dbReference>
<keyword evidence="3" id="KW-0067">ATP-binding</keyword>
<gene>
    <name evidence="6" type="ORF">XELAEV_18020395mg</name>
</gene>
<accession>A0A974D9M5</accession>
<dbReference type="PANTHER" id="PTHR23407:SF1">
    <property type="entry name" value="5-FORMYLTETRAHYDROFOLATE CYCLO-LIGASE"/>
    <property type="match status" value="1"/>
</dbReference>
<keyword evidence="2" id="KW-0547">Nucleotide-binding</keyword>
<dbReference type="AlphaFoldDB" id="A0A974D9M5"/>
<reference evidence="7" key="1">
    <citation type="journal article" date="2016" name="Nature">
        <title>Genome evolution in the allotetraploid frog Xenopus laevis.</title>
        <authorList>
            <person name="Session A.M."/>
            <person name="Uno Y."/>
            <person name="Kwon T."/>
            <person name="Chapman J.A."/>
            <person name="Toyoda A."/>
            <person name="Takahashi S."/>
            <person name="Fukui A."/>
            <person name="Hikosaka A."/>
            <person name="Suzuki A."/>
            <person name="Kondo M."/>
            <person name="van Heeringen S.J."/>
            <person name="Quigley I."/>
            <person name="Heinz S."/>
            <person name="Ogino H."/>
            <person name="Ochi H."/>
            <person name="Hellsten U."/>
            <person name="Lyons J.B."/>
            <person name="Simakov O."/>
            <person name="Putnam N."/>
            <person name="Stites J."/>
            <person name="Kuroki Y."/>
            <person name="Tanaka T."/>
            <person name="Michiue T."/>
            <person name="Watanabe M."/>
            <person name="Bogdanovic O."/>
            <person name="Lister R."/>
            <person name="Georgiou G."/>
            <person name="Paranjpe S.S."/>
            <person name="van Kruijsbergen I."/>
            <person name="Shu S."/>
            <person name="Carlson J."/>
            <person name="Kinoshita T."/>
            <person name="Ohta Y."/>
            <person name="Mawaribuchi S."/>
            <person name="Jenkins J."/>
            <person name="Grimwood J."/>
            <person name="Schmutz J."/>
            <person name="Mitros T."/>
            <person name="Mozaffari S.V."/>
            <person name="Suzuki Y."/>
            <person name="Haramoto Y."/>
            <person name="Yamamoto T.S."/>
            <person name="Takagi C."/>
            <person name="Heald R."/>
            <person name="Miller K."/>
            <person name="Haudenschild C."/>
            <person name="Kitzman J."/>
            <person name="Nakayama T."/>
            <person name="Izutsu Y."/>
            <person name="Robert J."/>
            <person name="Fortriede J."/>
            <person name="Burns K."/>
            <person name="Lotay V."/>
            <person name="Karimi K."/>
            <person name="Yasuoka Y."/>
            <person name="Dichmann D.S."/>
            <person name="Flajnik M.F."/>
            <person name="Houston D.W."/>
            <person name="Shendure J."/>
            <person name="DuPasquier L."/>
            <person name="Vize P.D."/>
            <person name="Zorn A.M."/>
            <person name="Ito M."/>
            <person name="Marcotte E.M."/>
            <person name="Wallingford J.B."/>
            <person name="Ito Y."/>
            <person name="Asashima M."/>
            <person name="Ueno N."/>
            <person name="Matsuda Y."/>
            <person name="Veenstra G.J."/>
            <person name="Fujiyama A."/>
            <person name="Harland R.M."/>
            <person name="Taira M."/>
            <person name="Rokhsar D.S."/>
        </authorList>
    </citation>
    <scope>NUCLEOTIDE SEQUENCE [LARGE SCALE GENOMIC DNA]</scope>
    <source>
        <strain evidence="7">J</strain>
    </source>
</reference>
<evidence type="ECO:0000313" key="7">
    <source>
        <dbReference type="Proteomes" id="UP000694892"/>
    </source>
</evidence>
<dbReference type="EMBL" id="CM004471">
    <property type="protein sequence ID" value="OCT86706.1"/>
    <property type="molecule type" value="Genomic_DNA"/>
</dbReference>
<dbReference type="GO" id="GO:0009396">
    <property type="term" value="P:folic acid-containing compound biosynthetic process"/>
    <property type="evidence" value="ECO:0007669"/>
    <property type="project" value="TreeGrafter"/>
</dbReference>
<dbReference type="Proteomes" id="UP000694892">
    <property type="component" value="Chromosome 3S"/>
</dbReference>
<evidence type="ECO:0000256" key="5">
    <source>
        <dbReference type="ARBA" id="ARBA00038966"/>
    </source>
</evidence>
<dbReference type="Pfam" id="PF01812">
    <property type="entry name" value="5-FTHF_cyc-lig"/>
    <property type="match status" value="1"/>
</dbReference>
<comment type="catalytic activity">
    <reaction evidence="4">
        <text>(6S)-5-formyl-5,6,7,8-tetrahydrofolate + ATP = (6R)-5,10-methenyltetrahydrofolate + ADP + phosphate</text>
        <dbReference type="Rhea" id="RHEA:10488"/>
        <dbReference type="ChEBI" id="CHEBI:30616"/>
        <dbReference type="ChEBI" id="CHEBI:43474"/>
        <dbReference type="ChEBI" id="CHEBI:57455"/>
        <dbReference type="ChEBI" id="CHEBI:57457"/>
        <dbReference type="ChEBI" id="CHEBI:456216"/>
        <dbReference type="EC" id="6.3.3.2"/>
    </reaction>
</comment>
<dbReference type="InterPro" id="IPR037171">
    <property type="entry name" value="NagB/RpiA_transferase-like"/>
</dbReference>
<dbReference type="GO" id="GO:0030272">
    <property type="term" value="F:5-formyltetrahydrofolate cyclo-ligase activity"/>
    <property type="evidence" value="ECO:0007669"/>
    <property type="project" value="UniProtKB-EC"/>
</dbReference>
<evidence type="ECO:0000256" key="3">
    <source>
        <dbReference type="ARBA" id="ARBA00022840"/>
    </source>
</evidence>
<dbReference type="EC" id="6.3.3.2" evidence="5"/>
<evidence type="ECO:0000256" key="1">
    <source>
        <dbReference type="ARBA" id="ARBA00010638"/>
    </source>
</evidence>
<evidence type="ECO:0000313" key="6">
    <source>
        <dbReference type="EMBL" id="OCT86706.1"/>
    </source>
</evidence>
<dbReference type="Gene3D" id="3.40.50.10420">
    <property type="entry name" value="NagB/RpiA/CoA transferase-like"/>
    <property type="match status" value="1"/>
</dbReference>
<evidence type="ECO:0000256" key="4">
    <source>
        <dbReference type="ARBA" id="ARBA00036539"/>
    </source>
</evidence>
<name>A0A974D9M5_XENLA</name>
<organism evidence="6 7">
    <name type="scientific">Xenopus laevis</name>
    <name type="common">African clawed frog</name>
    <dbReference type="NCBI Taxonomy" id="8355"/>
    <lineage>
        <taxon>Eukaryota</taxon>
        <taxon>Metazoa</taxon>
        <taxon>Chordata</taxon>
        <taxon>Craniata</taxon>
        <taxon>Vertebrata</taxon>
        <taxon>Euteleostomi</taxon>
        <taxon>Amphibia</taxon>
        <taxon>Batrachia</taxon>
        <taxon>Anura</taxon>
        <taxon>Pipoidea</taxon>
        <taxon>Pipidae</taxon>
        <taxon>Xenopodinae</taxon>
        <taxon>Xenopus</taxon>
        <taxon>Xenopus</taxon>
    </lineage>
</organism>
<protein>
    <recommendedName>
        <fullName evidence="5">5-formyltetrahydrofolate cyclo-ligase</fullName>
        <ecNumber evidence="5">6.3.3.2</ecNumber>
    </recommendedName>
</protein>
<proteinExistence type="inferred from homology"/>
<comment type="similarity">
    <text evidence="1">Belongs to the 5-formyltetrahydrofolate cyclo-ligase family.</text>
</comment>
<sequence>MFYSTLPTTKQSHGYGERLSSVHEINQLPLTTWNICQPAEGDLRDDALSTGGLDLVLVPGLGFDKEGHRLGRGKGSFLDRYLKHIGAKPYTIAVAFQELLCECIPVNNNDIEIDEILCAGDQEVLKK</sequence>
<dbReference type="GO" id="GO:0035999">
    <property type="term" value="P:tetrahydrofolate interconversion"/>
    <property type="evidence" value="ECO:0007669"/>
    <property type="project" value="TreeGrafter"/>
</dbReference>
<dbReference type="SUPFAM" id="SSF100950">
    <property type="entry name" value="NagB/RpiA/CoA transferase-like"/>
    <property type="match status" value="1"/>
</dbReference>
<dbReference type="InterPro" id="IPR024185">
    <property type="entry name" value="FTHF_cligase-like_sf"/>
</dbReference>